<dbReference type="EMBL" id="CAKOFQ010007236">
    <property type="protein sequence ID" value="CAH1995656.1"/>
    <property type="molecule type" value="Genomic_DNA"/>
</dbReference>
<dbReference type="Proteomes" id="UP001152888">
    <property type="component" value="Unassembled WGS sequence"/>
</dbReference>
<protein>
    <submittedName>
        <fullName evidence="1">Uncharacterized protein</fullName>
    </submittedName>
</protein>
<reference evidence="1" key="1">
    <citation type="submission" date="2022-03" db="EMBL/GenBank/DDBJ databases">
        <authorList>
            <person name="Sayadi A."/>
        </authorList>
    </citation>
    <scope>NUCLEOTIDE SEQUENCE</scope>
</reference>
<keyword evidence="2" id="KW-1185">Reference proteome</keyword>
<gene>
    <name evidence="1" type="ORF">ACAOBT_LOCUS22748</name>
</gene>
<accession>A0A9P0PSQ2</accession>
<evidence type="ECO:0000313" key="2">
    <source>
        <dbReference type="Proteomes" id="UP001152888"/>
    </source>
</evidence>
<evidence type="ECO:0000313" key="1">
    <source>
        <dbReference type="EMBL" id="CAH1995656.1"/>
    </source>
</evidence>
<name>A0A9P0PSQ2_ACAOB</name>
<proteinExistence type="predicted"/>
<sequence>MKYENLTQIIVKLFRQKNDLLLHSDSLPLVTPSIPLGIAFELALQQ</sequence>
<organism evidence="1 2">
    <name type="scientific">Acanthoscelides obtectus</name>
    <name type="common">Bean weevil</name>
    <name type="synonym">Bruchus obtectus</name>
    <dbReference type="NCBI Taxonomy" id="200917"/>
    <lineage>
        <taxon>Eukaryota</taxon>
        <taxon>Metazoa</taxon>
        <taxon>Ecdysozoa</taxon>
        <taxon>Arthropoda</taxon>
        <taxon>Hexapoda</taxon>
        <taxon>Insecta</taxon>
        <taxon>Pterygota</taxon>
        <taxon>Neoptera</taxon>
        <taxon>Endopterygota</taxon>
        <taxon>Coleoptera</taxon>
        <taxon>Polyphaga</taxon>
        <taxon>Cucujiformia</taxon>
        <taxon>Chrysomeloidea</taxon>
        <taxon>Chrysomelidae</taxon>
        <taxon>Bruchinae</taxon>
        <taxon>Bruchini</taxon>
        <taxon>Acanthoscelides</taxon>
    </lineage>
</organism>
<dbReference type="AlphaFoldDB" id="A0A9P0PSQ2"/>
<comment type="caution">
    <text evidence="1">The sequence shown here is derived from an EMBL/GenBank/DDBJ whole genome shotgun (WGS) entry which is preliminary data.</text>
</comment>